<dbReference type="InterPro" id="IPR011989">
    <property type="entry name" value="ARM-like"/>
</dbReference>
<dbReference type="FunFam" id="3.40.50.300:FF:000193">
    <property type="entry name" value="Probable Elongation factor 3"/>
    <property type="match status" value="1"/>
</dbReference>
<proteinExistence type="inferred from homology"/>
<keyword evidence="7" id="KW-0251">Elongation factor</keyword>
<keyword evidence="10" id="KW-0694">RNA-binding</keyword>
<dbReference type="PROSITE" id="PS50893">
    <property type="entry name" value="ABC_TRANSPORTER_2"/>
    <property type="match status" value="2"/>
</dbReference>
<dbReference type="GO" id="GO:0003746">
    <property type="term" value="F:translation elongation factor activity"/>
    <property type="evidence" value="ECO:0007669"/>
    <property type="project" value="UniProtKB-KW"/>
</dbReference>
<dbReference type="CDD" id="cd03221">
    <property type="entry name" value="ABCF_EF-3"/>
    <property type="match status" value="1"/>
</dbReference>
<evidence type="ECO:0000313" key="16">
    <source>
        <dbReference type="EMBL" id="CAD8962983.1"/>
    </source>
</evidence>
<protein>
    <recommendedName>
        <fullName evidence="17">Chromo domain-containing protein</fullName>
    </recommendedName>
</protein>
<dbReference type="GO" id="GO:0005524">
    <property type="term" value="F:ATP binding"/>
    <property type="evidence" value="ECO:0007669"/>
    <property type="project" value="UniProtKB-KW"/>
</dbReference>
<name>A0A6U2C0S7_HEMAN</name>
<comment type="pathway">
    <text evidence="2">Protein biosynthesis; polypeptide chain elongation.</text>
</comment>
<keyword evidence="6" id="KW-0547">Nucleotide-binding</keyword>
<dbReference type="GO" id="GO:0016887">
    <property type="term" value="F:ATP hydrolysis activity"/>
    <property type="evidence" value="ECO:0007669"/>
    <property type="project" value="InterPro"/>
</dbReference>
<comment type="catalytic activity">
    <reaction evidence="12">
        <text>ATP + H2O = ADP + phosphate + H(+)</text>
        <dbReference type="Rhea" id="RHEA:13065"/>
        <dbReference type="ChEBI" id="CHEBI:15377"/>
        <dbReference type="ChEBI" id="CHEBI:15378"/>
        <dbReference type="ChEBI" id="CHEBI:30616"/>
        <dbReference type="ChEBI" id="CHEBI:43474"/>
        <dbReference type="ChEBI" id="CHEBI:456216"/>
    </reaction>
</comment>
<feature type="domain" description="ABC transporter" evidence="15">
    <location>
        <begin position="702"/>
        <end position="1022"/>
    </location>
</feature>
<dbReference type="PROSITE" id="PS00211">
    <property type="entry name" value="ABC_TRANSPORTER_1"/>
    <property type="match status" value="2"/>
</dbReference>
<evidence type="ECO:0000259" key="14">
    <source>
        <dbReference type="PROSITE" id="PS50013"/>
    </source>
</evidence>
<dbReference type="InterPro" id="IPR015688">
    <property type="entry name" value="eEF3_ABC2_chromodomain-like"/>
</dbReference>
<keyword evidence="4" id="KW-0963">Cytoplasm</keyword>
<dbReference type="InterPro" id="IPR003439">
    <property type="entry name" value="ABC_transporter-like_ATP-bd"/>
</dbReference>
<dbReference type="InterPro" id="IPR016024">
    <property type="entry name" value="ARM-type_fold"/>
</dbReference>
<sequence>MAAAGEEKKGLQKSYSFDNVAFAAGDITCDAKDVGEVQKGIAKLQGELANDMAKFTADDLSHVVKKAGPKVLTEAGAVDAITKLLGDNKTMENGLIAIESLARVVGSPVEPIVMPFLPKVLEAFAHKKAEIRSLAEEAGPALMNICCCWAIRPVQQMLFDGIRETKWQIKMWSLALLGQLAEKHGFAFSKTLPVAVPVISEAMWDTKAQVKSAAAKTLEYALQSCENRDIKPFCPELIKAIQAPEEVPETVHKLSATVFVQSVDAPALAITVPILLRGCQEKKTEIKRKVAVIVDNMSKLIDDPREAKPFLPELMPAIDRLSTELSDPEARQVASKALKTLKSLQTQIDEQEAAKAMPPAVCFAAILETISATAPSIKTEDPTITTYLEYIAAMISGMVGDLYFDDFEWKFVAVCPYLAPFMPEMDAVSICTALQSRCYKDAMPKEEIEDEDEDGEDLCNCEFSLGYGAKILLNNTRLHLKRGKRYGVCGYNGCGKSTLMRAIANGQVDGFPPKDVLKTVYVEHDIQSGQEDMSIIQYTMAMLPGVSEADIRTKLDEFGFKEDEASPACINNKITGLSGGWKMKLSLCRAMLMNADILLLDEPTNHLDVKNVAWLESYLCSLTTVTSMIVTHDSGFLDRVVTHIIHYEDNRKLKNYKGNLSAFVKRVPRAKTYYELSDENLSFSFPEPGLLDGVKSKGKAIIKMENCTFTYPGNTRPTVRDVNLQACLNSRVAVIGPNGAGKSTIIKMFCAEAKPQSGTLWRHQNMRIAYVAQHAFHHVEKHLDETPNEYIQWRYSSGEDRELQEQDGKKLTKEEEENMQKVHVIRNEDGTVSKMVVEALRSRRKAKRTYEYEVKWLNKGEDSNTWLSREKLEEMGWGKMVQRLDQQEALRLGLAARPLTTKFVEKQLGDMGLEAEFATHSRIRGLSGGQKVKVVIAGAMWNNPHILVMDEPTNYLDRDSLGALAGAIRKYGGGVVLISHNHEFTGALCPERWVVEDGLLKREGELAADEKIDTNANEAPDEVTDSLGNVIKVKKEKKMTAREAKKLEKKKAERRKAGLPSDSDEDW</sequence>
<dbReference type="GO" id="GO:0005737">
    <property type="term" value="C:cytoplasm"/>
    <property type="evidence" value="ECO:0007669"/>
    <property type="project" value="UniProtKB-SubCell"/>
</dbReference>
<dbReference type="AlphaFoldDB" id="A0A6U2C0S7"/>
<dbReference type="SMART" id="SM00298">
    <property type="entry name" value="CHROMO"/>
    <property type="match status" value="1"/>
</dbReference>
<gene>
    <name evidence="16" type="ORF">HAND00432_LOCUS15952</name>
</gene>
<dbReference type="PROSITE" id="PS50013">
    <property type="entry name" value="CHROMO_2"/>
    <property type="match status" value="1"/>
</dbReference>
<evidence type="ECO:0000256" key="12">
    <source>
        <dbReference type="ARBA" id="ARBA00049360"/>
    </source>
</evidence>
<dbReference type="GO" id="GO:0003723">
    <property type="term" value="F:RNA binding"/>
    <property type="evidence" value="ECO:0007669"/>
    <property type="project" value="UniProtKB-KW"/>
</dbReference>
<dbReference type="InterPro" id="IPR023780">
    <property type="entry name" value="Chromo_domain"/>
</dbReference>
<dbReference type="CDD" id="cd18626">
    <property type="entry name" value="CD_eEF3"/>
    <property type="match status" value="1"/>
</dbReference>
<feature type="domain" description="ABC transporter" evidence="15">
    <location>
        <begin position="456"/>
        <end position="674"/>
    </location>
</feature>
<dbReference type="SUPFAM" id="SSF54160">
    <property type="entry name" value="Chromo domain-like"/>
    <property type="match status" value="1"/>
</dbReference>
<dbReference type="InterPro" id="IPR016197">
    <property type="entry name" value="Chromo-like_dom_sf"/>
</dbReference>
<dbReference type="Gene3D" id="2.40.50.990">
    <property type="match status" value="1"/>
</dbReference>
<keyword evidence="5" id="KW-0677">Repeat</keyword>
<keyword evidence="9" id="KW-0067">ATP-binding</keyword>
<dbReference type="Pfam" id="PF00385">
    <property type="entry name" value="Chromo"/>
    <property type="match status" value="1"/>
</dbReference>
<evidence type="ECO:0000256" key="4">
    <source>
        <dbReference type="ARBA" id="ARBA00022490"/>
    </source>
</evidence>
<evidence type="ECO:0000256" key="5">
    <source>
        <dbReference type="ARBA" id="ARBA00022737"/>
    </source>
</evidence>
<organism evidence="16">
    <name type="scientific">Hemiselmis andersenii</name>
    <name type="common">Cryptophyte alga</name>
    <dbReference type="NCBI Taxonomy" id="464988"/>
    <lineage>
        <taxon>Eukaryota</taxon>
        <taxon>Cryptophyceae</taxon>
        <taxon>Cryptomonadales</taxon>
        <taxon>Hemiselmidaceae</taxon>
        <taxon>Hemiselmis</taxon>
    </lineage>
</organism>
<dbReference type="InterPro" id="IPR050611">
    <property type="entry name" value="ABCF"/>
</dbReference>
<dbReference type="Pfam" id="PF24987">
    <property type="entry name" value="HEAT_EF3_N"/>
    <property type="match status" value="1"/>
</dbReference>
<feature type="region of interest" description="Disordered" evidence="13">
    <location>
        <begin position="1042"/>
        <end position="1067"/>
    </location>
</feature>
<evidence type="ECO:0000256" key="9">
    <source>
        <dbReference type="ARBA" id="ARBA00022840"/>
    </source>
</evidence>
<evidence type="ECO:0000256" key="3">
    <source>
        <dbReference type="ARBA" id="ARBA00011054"/>
    </source>
</evidence>
<dbReference type="Gene3D" id="1.25.10.10">
    <property type="entry name" value="Leucine-rich Repeat Variant"/>
    <property type="match status" value="1"/>
</dbReference>
<evidence type="ECO:0000256" key="6">
    <source>
        <dbReference type="ARBA" id="ARBA00022741"/>
    </source>
</evidence>
<dbReference type="InterPro" id="IPR000953">
    <property type="entry name" value="Chromo/chromo_shadow_dom"/>
</dbReference>
<evidence type="ECO:0000256" key="11">
    <source>
        <dbReference type="ARBA" id="ARBA00022917"/>
    </source>
</evidence>
<accession>A0A6U2C0S7</accession>
<reference evidence="16" key="1">
    <citation type="submission" date="2021-01" db="EMBL/GenBank/DDBJ databases">
        <authorList>
            <person name="Corre E."/>
            <person name="Pelletier E."/>
            <person name="Niang G."/>
            <person name="Scheremetjew M."/>
            <person name="Finn R."/>
            <person name="Kale V."/>
            <person name="Holt S."/>
            <person name="Cochrane G."/>
            <person name="Meng A."/>
            <person name="Brown T."/>
            <person name="Cohen L."/>
        </authorList>
    </citation>
    <scope>NUCLEOTIDE SEQUENCE</scope>
    <source>
        <strain evidence="16">CCMP644</strain>
    </source>
</reference>
<dbReference type="InterPro" id="IPR003593">
    <property type="entry name" value="AAA+_ATPase"/>
</dbReference>
<dbReference type="UniPathway" id="UPA00345"/>
<dbReference type="InterPro" id="IPR017871">
    <property type="entry name" value="ABC_transporter-like_CS"/>
</dbReference>
<evidence type="ECO:0000256" key="1">
    <source>
        <dbReference type="ARBA" id="ARBA00004496"/>
    </source>
</evidence>
<evidence type="ECO:0000259" key="15">
    <source>
        <dbReference type="PROSITE" id="PS50893"/>
    </source>
</evidence>
<dbReference type="SUPFAM" id="SSF48371">
    <property type="entry name" value="ARM repeat"/>
    <property type="match status" value="1"/>
</dbReference>
<keyword evidence="8" id="KW-0378">Hydrolase</keyword>
<dbReference type="Gene3D" id="3.40.50.300">
    <property type="entry name" value="P-loop containing nucleotide triphosphate hydrolases"/>
    <property type="match status" value="2"/>
</dbReference>
<comment type="subcellular location">
    <subcellularLocation>
        <location evidence="1">Cytoplasm</location>
    </subcellularLocation>
</comment>
<evidence type="ECO:0008006" key="17">
    <source>
        <dbReference type="Google" id="ProtNLM"/>
    </source>
</evidence>
<keyword evidence="11" id="KW-0648">Protein biosynthesis</keyword>
<evidence type="ECO:0000256" key="10">
    <source>
        <dbReference type="ARBA" id="ARBA00022884"/>
    </source>
</evidence>
<dbReference type="SMART" id="SM00382">
    <property type="entry name" value="AAA"/>
    <property type="match status" value="2"/>
</dbReference>
<evidence type="ECO:0000256" key="7">
    <source>
        <dbReference type="ARBA" id="ARBA00022768"/>
    </source>
</evidence>
<evidence type="ECO:0000256" key="8">
    <source>
        <dbReference type="ARBA" id="ARBA00022801"/>
    </source>
</evidence>
<dbReference type="PANTHER" id="PTHR19211">
    <property type="entry name" value="ATP-BINDING TRANSPORT PROTEIN-RELATED"/>
    <property type="match status" value="1"/>
</dbReference>
<dbReference type="InterPro" id="IPR027417">
    <property type="entry name" value="P-loop_NTPase"/>
</dbReference>
<comment type="similarity">
    <text evidence="3">Belongs to the ABC transporter superfamily. ABCF family. EF3 subfamily.</text>
</comment>
<dbReference type="Pfam" id="PF24984">
    <property type="entry name" value="HEAT_EF3_GNC1"/>
    <property type="match status" value="1"/>
</dbReference>
<feature type="domain" description="Chromo" evidence="14">
    <location>
        <begin position="835"/>
        <end position="888"/>
    </location>
</feature>
<evidence type="ECO:0000256" key="2">
    <source>
        <dbReference type="ARBA" id="ARBA00004815"/>
    </source>
</evidence>
<dbReference type="PANTHER" id="PTHR19211:SF5">
    <property type="entry name" value="ELONGATION FACTOR 3A-RELATED"/>
    <property type="match status" value="1"/>
</dbReference>
<dbReference type="EMBL" id="HBFX01026228">
    <property type="protein sequence ID" value="CAD8962983.1"/>
    <property type="molecule type" value="Transcribed_RNA"/>
</dbReference>
<evidence type="ECO:0000256" key="13">
    <source>
        <dbReference type="SAM" id="MobiDB-lite"/>
    </source>
</evidence>
<dbReference type="Pfam" id="PF00005">
    <property type="entry name" value="ABC_tran"/>
    <property type="match status" value="2"/>
</dbReference>
<dbReference type="SUPFAM" id="SSF52540">
    <property type="entry name" value="P-loop containing nucleoside triphosphate hydrolases"/>
    <property type="match status" value="2"/>
</dbReference>
<dbReference type="InterPro" id="IPR047038">
    <property type="entry name" value="eEF3_chromodomain-like_sf"/>
</dbReference>